<comment type="caution">
    <text evidence="5">The sequence shown here is derived from an EMBL/GenBank/DDBJ whole genome shotgun (WGS) entry which is preliminary data.</text>
</comment>
<dbReference type="Gene3D" id="2.130.10.10">
    <property type="entry name" value="YVTN repeat-like/Quinoprotein amine dehydrogenase"/>
    <property type="match status" value="2"/>
</dbReference>
<evidence type="ECO:0000256" key="2">
    <source>
        <dbReference type="ARBA" id="ARBA00023276"/>
    </source>
</evidence>
<accession>A0A5S5DIM5</accession>
<keyword evidence="1" id="KW-0602">Photosynthesis</keyword>
<dbReference type="InterPro" id="IPR015943">
    <property type="entry name" value="WD40/YVTN_repeat-like_dom_sf"/>
</dbReference>
<dbReference type="GO" id="GO:0015979">
    <property type="term" value="P:photosynthesis"/>
    <property type="evidence" value="ECO:0007669"/>
    <property type="project" value="UniProtKB-KW"/>
</dbReference>
<dbReference type="SUPFAM" id="SSF110296">
    <property type="entry name" value="Oligoxyloglucan reducing end-specific cellobiohydrolase"/>
    <property type="match status" value="1"/>
</dbReference>
<dbReference type="PANTHER" id="PTHR47199:SF2">
    <property type="entry name" value="PHOTOSYSTEM II STABILITY_ASSEMBLY FACTOR HCF136, CHLOROPLASTIC"/>
    <property type="match status" value="1"/>
</dbReference>
<gene>
    <name evidence="5" type="ORF">BC792_110115</name>
</gene>
<dbReference type="InterPro" id="IPR028203">
    <property type="entry name" value="PSII_CF48-like_dom"/>
</dbReference>
<keyword evidence="6" id="KW-1185">Reference proteome</keyword>
<dbReference type="PANTHER" id="PTHR47199">
    <property type="entry name" value="PHOTOSYSTEM II STABILITY/ASSEMBLY FACTOR HCF136, CHLOROPLASTIC"/>
    <property type="match status" value="1"/>
</dbReference>
<evidence type="ECO:0000256" key="1">
    <source>
        <dbReference type="ARBA" id="ARBA00022531"/>
    </source>
</evidence>
<feature type="domain" description="Photosynthesis system II assembly factor Ycf48/Hcf136-like" evidence="4">
    <location>
        <begin position="78"/>
        <end position="158"/>
    </location>
</feature>
<dbReference type="Proteomes" id="UP000325105">
    <property type="component" value="Unassembled WGS sequence"/>
</dbReference>
<dbReference type="AlphaFoldDB" id="A0A5S5DIM5"/>
<feature type="chain" id="PRO_5024351879" evidence="3">
    <location>
        <begin position="21"/>
        <end position="344"/>
    </location>
</feature>
<dbReference type="GO" id="GO:0009523">
    <property type="term" value="C:photosystem II"/>
    <property type="evidence" value="ECO:0007669"/>
    <property type="project" value="UniProtKB-KW"/>
</dbReference>
<keyword evidence="3" id="KW-0732">Signal</keyword>
<organism evidence="5 6">
    <name type="scientific">Sphingobacterium allocomposti</name>
    <dbReference type="NCBI Taxonomy" id="415956"/>
    <lineage>
        <taxon>Bacteria</taxon>
        <taxon>Pseudomonadati</taxon>
        <taxon>Bacteroidota</taxon>
        <taxon>Sphingobacteriia</taxon>
        <taxon>Sphingobacteriales</taxon>
        <taxon>Sphingobacteriaceae</taxon>
        <taxon>Sphingobacterium</taxon>
    </lineage>
</organism>
<keyword evidence="2" id="KW-0604">Photosystem II</keyword>
<proteinExistence type="predicted"/>
<protein>
    <submittedName>
        <fullName evidence="5">Photosystem II stability/assembly factor-like uncharacterized protein</fullName>
    </submittedName>
</protein>
<dbReference type="RefSeq" id="WP_148908700.1">
    <property type="nucleotide sequence ID" value="NZ_VNHX01000010.1"/>
</dbReference>
<reference evidence="5 6" key="1">
    <citation type="submission" date="2019-07" db="EMBL/GenBank/DDBJ databases">
        <title>Genomic Encyclopedia of Archaeal and Bacterial Type Strains, Phase II (KMG-II): from individual species to whole genera.</title>
        <authorList>
            <person name="Goeker M."/>
        </authorList>
    </citation>
    <scope>NUCLEOTIDE SEQUENCE [LARGE SCALE GENOMIC DNA]</scope>
    <source>
        <strain evidence="5 6">DSM 18850</strain>
    </source>
</reference>
<name>A0A5S5DIM5_9SPHI</name>
<dbReference type="EMBL" id="VNHX01000010">
    <property type="protein sequence ID" value="TYP95787.1"/>
    <property type="molecule type" value="Genomic_DNA"/>
</dbReference>
<dbReference type="Pfam" id="PF14870">
    <property type="entry name" value="PSII_BNR"/>
    <property type="match status" value="1"/>
</dbReference>
<evidence type="ECO:0000313" key="6">
    <source>
        <dbReference type="Proteomes" id="UP000325105"/>
    </source>
</evidence>
<dbReference type="OrthoDB" id="9813892at2"/>
<evidence type="ECO:0000259" key="4">
    <source>
        <dbReference type="Pfam" id="PF14870"/>
    </source>
</evidence>
<evidence type="ECO:0000256" key="3">
    <source>
        <dbReference type="SAM" id="SignalP"/>
    </source>
</evidence>
<sequence length="344" mass="37776">MKCKTLLLCVTLAFPTFLLGQRLETLTQKHGVSFRGIATHNNEVWVSGTSGTIGKSIDGGMQWTWLTPAGYETFDFRDIAVFSDKEALVMSAGSPAVILRTEDGGTSWNEVYRDGRPEAFLDGMDFNGRQGFVVGDPTTEGTFQLLQTNDKGKTWKDVTDFMFLIADDGEVAFAASGTSIRYLHRNVWLGTGGTTANVFRRNEKERRVDKLPCPMLQGGSSRGIFSLDFWSDKVGIAVGGDYMDDRIKENTILLTSDGGKNWQSPENEGSGFKSCVRYIDRNTVVATGTSGTDISYNGGRVWEPLSAEGFHTLAVDKNKKRVFMAGSDGRISVFVMQTTPTKGK</sequence>
<feature type="signal peptide" evidence="3">
    <location>
        <begin position="1"/>
        <end position="20"/>
    </location>
</feature>
<evidence type="ECO:0000313" key="5">
    <source>
        <dbReference type="EMBL" id="TYP95787.1"/>
    </source>
</evidence>